<proteinExistence type="predicted"/>
<evidence type="ECO:0000259" key="9">
    <source>
        <dbReference type="PROSITE" id="PS50847"/>
    </source>
</evidence>
<reference evidence="10 11" key="1">
    <citation type="journal article" date="2006" name="J. Bacteriol.">
        <title>Whole-genome sequence of Listeria welshimeri reveals common steps in genome reduction with Listeria innocua as compared to Listeria monocytogenes.</title>
        <authorList>
            <person name="Hain T."/>
            <person name="Steinweg C."/>
            <person name="Kuenne C.T."/>
            <person name="Billion A."/>
            <person name="Ghai R."/>
            <person name="Chatterjee S.S."/>
            <person name="Domann E."/>
            <person name="Kaerst U."/>
            <person name="Goesmann A."/>
            <person name="Bekel T."/>
            <person name="Bartels D."/>
            <person name="Kaiser O."/>
            <person name="Meyer F."/>
            <person name="Puehler A."/>
            <person name="Weisshaar B."/>
            <person name="Wehland J."/>
            <person name="Liang C."/>
            <person name="Dandekar T."/>
            <person name="Lampidis R."/>
            <person name="Kreft J."/>
            <person name="Goebel W."/>
            <person name="Chakraborty T."/>
        </authorList>
    </citation>
    <scope>NUCLEOTIDE SEQUENCE [LARGE SCALE GENOMIC DNA]</scope>
    <source>
        <strain evidence="11">ATCC 35897 / DSM 20650 / CIP 8149 / NCTC 11857 / SLCC 5334 / V8</strain>
    </source>
</reference>
<evidence type="ECO:0000313" key="11">
    <source>
        <dbReference type="Proteomes" id="UP000000779"/>
    </source>
</evidence>
<feature type="region of interest" description="Disordered" evidence="7">
    <location>
        <begin position="239"/>
        <end position="317"/>
    </location>
</feature>
<evidence type="ECO:0000256" key="6">
    <source>
        <dbReference type="ARBA" id="ARBA00023088"/>
    </source>
</evidence>
<keyword evidence="4" id="KW-0732">Signal</keyword>
<dbReference type="EMBL" id="AM263198">
    <property type="protein sequence ID" value="CAK20352.1"/>
    <property type="molecule type" value="Genomic_DNA"/>
</dbReference>
<dbReference type="Pfam" id="PF00746">
    <property type="entry name" value="Gram_pos_anchor"/>
    <property type="match status" value="1"/>
</dbReference>
<dbReference type="STRING" id="386043.lwe0934"/>
<dbReference type="Proteomes" id="UP000000779">
    <property type="component" value="Chromosome"/>
</dbReference>
<keyword evidence="2" id="KW-0134">Cell wall</keyword>
<evidence type="ECO:0000256" key="4">
    <source>
        <dbReference type="ARBA" id="ARBA00022729"/>
    </source>
</evidence>
<name>A0AH70_LISW6</name>
<dbReference type="InterPro" id="IPR019931">
    <property type="entry name" value="LPXTG_anchor"/>
</dbReference>
<feature type="compositionally biased region" description="Polar residues" evidence="7">
    <location>
        <begin position="259"/>
        <end position="276"/>
    </location>
</feature>
<evidence type="ECO:0000256" key="2">
    <source>
        <dbReference type="ARBA" id="ARBA00022512"/>
    </source>
</evidence>
<organism evidence="10 11">
    <name type="scientific">Listeria welshimeri serovar 6b (strain ATCC 35897 / DSM 20650 / CCUG 15529 / CIP 8149 / NCTC 11857 / SLCC 5334 / V8)</name>
    <dbReference type="NCBI Taxonomy" id="386043"/>
    <lineage>
        <taxon>Bacteria</taxon>
        <taxon>Bacillati</taxon>
        <taxon>Bacillota</taxon>
        <taxon>Bacilli</taxon>
        <taxon>Bacillales</taxon>
        <taxon>Listeriaceae</taxon>
        <taxon>Listeria</taxon>
    </lineage>
</organism>
<evidence type="ECO:0000256" key="1">
    <source>
        <dbReference type="ARBA" id="ARBA00004168"/>
    </source>
</evidence>
<dbReference type="KEGG" id="lwe:lwe0934"/>
<keyword evidence="8" id="KW-0472">Membrane</keyword>
<dbReference type="InterPro" id="IPR009459">
    <property type="entry name" value="MucBP_dom"/>
</dbReference>
<feature type="compositionally biased region" description="Polar residues" evidence="7">
    <location>
        <begin position="300"/>
        <end position="314"/>
    </location>
</feature>
<protein>
    <submittedName>
        <fullName evidence="10">Cell wall surface anchor family protein</fullName>
    </submittedName>
</protein>
<dbReference type="HOGENOM" id="CLU_932259_0_0_9"/>
<dbReference type="PROSITE" id="PS50847">
    <property type="entry name" value="GRAM_POS_ANCHORING"/>
    <property type="match status" value="1"/>
</dbReference>
<keyword evidence="3" id="KW-0964">Secreted</keyword>
<evidence type="ECO:0000256" key="8">
    <source>
        <dbReference type="SAM" id="Phobius"/>
    </source>
</evidence>
<feature type="transmembrane region" description="Helical" evidence="8">
    <location>
        <begin position="327"/>
        <end position="345"/>
    </location>
</feature>
<sequence length="354" mass="38926">MDETKLPQNQNGQFAETNQTVTYTYSKIANEVAKGTVGISFYSTDGNCPELISSLDLGYAYPDGVPTDTVTFGDLANNATYNDLRNDTLPSDILWNDVMKNMVDYMEGNLDANQFEANVGASVNSFDLDRIARNFEGYKFDEAIYQENLNKMVTFDQNNGNVNLQVPFTKVVAGADVTVVYVDTEGNELAPKETLTGNVNDNYSSEAKTIDGWTLKETPKNSTGEFSKDAQTVTYIYEKNDDTNNFTPVPDNKADTDVDNSPTDNAASTNKNTPLKSSKPIGTEDTLKQVNSPKEEKKIITQNNNSDQGLTKVNKSLPKTGDNELESSILVGLGILLVGGIFVTLRRTRNTKEE</sequence>
<keyword evidence="8" id="KW-1133">Transmembrane helix</keyword>
<comment type="subcellular location">
    <subcellularLocation>
        <location evidence="1">Secreted</location>
        <location evidence="1">Cell wall</location>
        <topology evidence="1">Peptidoglycan-anchor</topology>
    </subcellularLocation>
</comment>
<evidence type="ECO:0000256" key="7">
    <source>
        <dbReference type="SAM" id="MobiDB-lite"/>
    </source>
</evidence>
<dbReference type="eggNOG" id="COG4932">
    <property type="taxonomic scope" value="Bacteria"/>
</dbReference>
<dbReference type="NCBIfam" id="TIGR01167">
    <property type="entry name" value="LPXTG_anchor"/>
    <property type="match status" value="1"/>
</dbReference>
<keyword evidence="8" id="KW-0812">Transmembrane</keyword>
<keyword evidence="6" id="KW-0572">Peptidoglycan-anchor</keyword>
<gene>
    <name evidence="10" type="ordered locus">lwe0934</name>
</gene>
<evidence type="ECO:0000256" key="5">
    <source>
        <dbReference type="ARBA" id="ARBA00022737"/>
    </source>
</evidence>
<accession>A0AH70</accession>
<dbReference type="Pfam" id="PF06458">
    <property type="entry name" value="MucBP"/>
    <property type="match status" value="2"/>
</dbReference>
<dbReference type="AlphaFoldDB" id="A0AH70"/>
<dbReference type="Gene3D" id="3.10.20.320">
    <property type="entry name" value="Putative peptidoglycan bound protein (lpxtg motif)"/>
    <property type="match status" value="1"/>
</dbReference>
<evidence type="ECO:0000313" key="10">
    <source>
        <dbReference type="EMBL" id="CAK20352.1"/>
    </source>
</evidence>
<evidence type="ECO:0000256" key="3">
    <source>
        <dbReference type="ARBA" id="ARBA00022525"/>
    </source>
</evidence>
<feature type="domain" description="Gram-positive cocci surface proteins LPxTG" evidence="9">
    <location>
        <begin position="317"/>
        <end position="354"/>
    </location>
</feature>
<keyword evidence="5" id="KW-0677">Repeat</keyword>